<comment type="catalytic activity">
    <reaction evidence="8">
        <text>N(6)-[(R)-dihydrolipoyl]-L-lysyl-[protein] + acetyl-CoA = N(6)-[(R)-S(8)-acetyldihydrolipoyl]-L-lysyl-[protein] + CoA</text>
        <dbReference type="Rhea" id="RHEA:17017"/>
        <dbReference type="Rhea" id="RHEA-COMP:10475"/>
        <dbReference type="Rhea" id="RHEA-COMP:10478"/>
        <dbReference type="ChEBI" id="CHEBI:57287"/>
        <dbReference type="ChEBI" id="CHEBI:57288"/>
        <dbReference type="ChEBI" id="CHEBI:83100"/>
        <dbReference type="ChEBI" id="CHEBI:83111"/>
        <dbReference type="EC" id="2.3.1.12"/>
    </reaction>
</comment>
<feature type="compositionally biased region" description="Pro residues" evidence="10">
    <location>
        <begin position="112"/>
        <end position="139"/>
    </location>
</feature>
<evidence type="ECO:0000256" key="7">
    <source>
        <dbReference type="ARBA" id="ARBA00025211"/>
    </source>
</evidence>
<dbReference type="CDD" id="cd06849">
    <property type="entry name" value="lipoyl_domain"/>
    <property type="match status" value="1"/>
</dbReference>
<evidence type="ECO:0000256" key="8">
    <source>
        <dbReference type="ARBA" id="ARBA00048370"/>
    </source>
</evidence>
<dbReference type="SUPFAM" id="SSF52777">
    <property type="entry name" value="CoA-dependent acyltransferases"/>
    <property type="match status" value="1"/>
</dbReference>
<proteinExistence type="inferred from homology"/>
<sequence length="481" mass="49770">MATEVTLPELGDGIESGDVLEVFVSVGDTITEGQDIVEMETDKATVPVPSSVAGKVSKIVVSEGDTVAIGGVLIEVEAGSGASTPAPESSAPEAPAKEPEAAPEPKQEAAPAPEPTPQPPAQQSPTVPQTPAPAPPQPAAPVQSAPAPQSPAPAPAPASGDVIPAGPAVRRFAREVGVDLGRVAGTGEGGRITRDDVLSAVRSSSQAAVAQPPASAGQAAASTPQAAAPQAGAASSQLPGTIASDDYGTVGVERMSKIRKTISDQMHKSWSNVPRVTNFDDADITELERLRQSSKEDYAAQGLKLTSMPFLIKAVATALKHHPSINATVDRENEQIIYKDYVNVGIAVDTDRGLVVPVMKNADQMSVPGITRALAEMAGKVRSGQFPVNDLRGGSFTISNLGAIGGQYSTPIVNVPEVAILLVGRSRKLPVVMPDDSIQPRLMMPLSLSYDHRLVDGGTAARFLNDVIGYLEAPSRLLLAF</sequence>
<dbReference type="InterPro" id="IPR003016">
    <property type="entry name" value="2-oxoA_DH_lipoyl-BS"/>
</dbReference>
<evidence type="ECO:0000256" key="1">
    <source>
        <dbReference type="ARBA" id="ARBA00001938"/>
    </source>
</evidence>
<comment type="function">
    <text evidence="7">The pyruvate dehydrogenase complex catalyzes the overall conversion of pyruvate to acetyl-CoA and CO(2). It contains multiple copies of three enzymatic components: pyruvate dehydrogenase (E1), dihydrolipoamide acetyltransferase (E2) and lipoamide dehydrogenase (E3).</text>
</comment>
<feature type="region of interest" description="Disordered" evidence="10">
    <location>
        <begin position="203"/>
        <end position="245"/>
    </location>
</feature>
<feature type="compositionally biased region" description="Low complexity" evidence="10">
    <location>
        <begin position="82"/>
        <end position="94"/>
    </location>
</feature>
<keyword evidence="14" id="KW-1185">Reference proteome</keyword>
<dbReference type="PANTHER" id="PTHR43178">
    <property type="entry name" value="DIHYDROLIPOAMIDE ACETYLTRANSFERASE COMPONENT OF PYRUVATE DEHYDROGENASE COMPLEX"/>
    <property type="match status" value="1"/>
</dbReference>
<keyword evidence="6 9" id="KW-0012">Acyltransferase</keyword>
<feature type="compositionally biased region" description="Basic and acidic residues" evidence="10">
    <location>
        <begin position="95"/>
        <end position="107"/>
    </location>
</feature>
<dbReference type="InterPro" id="IPR000089">
    <property type="entry name" value="Biotin_lipoyl"/>
</dbReference>
<keyword evidence="5 9" id="KW-0450">Lipoyl</keyword>
<comment type="subunit">
    <text evidence="3">Forms a 24-polypeptide structural core with octahedral symmetry.</text>
</comment>
<accession>A0ABT7PFB3</accession>
<dbReference type="Proteomes" id="UP001239462">
    <property type="component" value="Unassembled WGS sequence"/>
</dbReference>
<evidence type="ECO:0000256" key="2">
    <source>
        <dbReference type="ARBA" id="ARBA00007317"/>
    </source>
</evidence>
<dbReference type="SUPFAM" id="SSF47005">
    <property type="entry name" value="Peripheral subunit-binding domain of 2-oxo acid dehydrogenase complex"/>
    <property type="match status" value="1"/>
</dbReference>
<evidence type="ECO:0000256" key="5">
    <source>
        <dbReference type="ARBA" id="ARBA00022823"/>
    </source>
</evidence>
<dbReference type="Gene3D" id="3.30.559.10">
    <property type="entry name" value="Chloramphenicol acetyltransferase-like domain"/>
    <property type="match status" value="1"/>
</dbReference>
<dbReference type="Gene3D" id="4.10.320.10">
    <property type="entry name" value="E3-binding domain"/>
    <property type="match status" value="1"/>
</dbReference>
<evidence type="ECO:0000259" key="11">
    <source>
        <dbReference type="PROSITE" id="PS50968"/>
    </source>
</evidence>
<reference evidence="13 14" key="1">
    <citation type="submission" date="2023-06" db="EMBL/GenBank/DDBJ databases">
        <title>Roseiconus lacunae JC819 isolated from Gulf of Mannar region, Tamil Nadu.</title>
        <authorList>
            <person name="Pk S."/>
            <person name="Ch S."/>
            <person name="Ch V.R."/>
        </authorList>
    </citation>
    <scope>NUCLEOTIDE SEQUENCE [LARGE SCALE GENOMIC DNA]</scope>
    <source>
        <strain evidence="13 14">JC819</strain>
    </source>
</reference>
<dbReference type="PROSITE" id="PS50968">
    <property type="entry name" value="BIOTINYL_LIPOYL"/>
    <property type="match status" value="1"/>
</dbReference>
<comment type="caution">
    <text evidence="13">The sequence shown here is derived from an EMBL/GenBank/DDBJ whole genome shotgun (WGS) entry which is preliminary data.</text>
</comment>
<dbReference type="InterPro" id="IPR023213">
    <property type="entry name" value="CAT-like_dom_sf"/>
</dbReference>
<feature type="domain" description="Peripheral subunit-binding (PSBD)" evidence="12">
    <location>
        <begin position="164"/>
        <end position="201"/>
    </location>
</feature>
<dbReference type="Pfam" id="PF02817">
    <property type="entry name" value="E3_binding"/>
    <property type="match status" value="1"/>
</dbReference>
<dbReference type="EC" id="2.3.1.-" evidence="9"/>
<evidence type="ECO:0000256" key="4">
    <source>
        <dbReference type="ARBA" id="ARBA00022679"/>
    </source>
</evidence>
<evidence type="ECO:0000259" key="12">
    <source>
        <dbReference type="PROSITE" id="PS51826"/>
    </source>
</evidence>
<dbReference type="InterPro" id="IPR001078">
    <property type="entry name" value="2-oxoacid_DH_actylTfrase"/>
</dbReference>
<dbReference type="Gene3D" id="2.40.50.100">
    <property type="match status" value="1"/>
</dbReference>
<dbReference type="Pfam" id="PF00364">
    <property type="entry name" value="Biotin_lipoyl"/>
    <property type="match status" value="1"/>
</dbReference>
<dbReference type="Pfam" id="PF00198">
    <property type="entry name" value="2-oxoacid_dh"/>
    <property type="match status" value="1"/>
</dbReference>
<dbReference type="InterPro" id="IPR011053">
    <property type="entry name" value="Single_hybrid_motif"/>
</dbReference>
<dbReference type="InterPro" id="IPR036625">
    <property type="entry name" value="E3-bd_dom_sf"/>
</dbReference>
<gene>
    <name evidence="13" type="ORF">QTN89_07075</name>
</gene>
<comment type="cofactor">
    <cofactor evidence="1 9">
        <name>(R)-lipoate</name>
        <dbReference type="ChEBI" id="CHEBI:83088"/>
    </cofactor>
</comment>
<dbReference type="SUPFAM" id="SSF51230">
    <property type="entry name" value="Single hybrid motif"/>
    <property type="match status" value="1"/>
</dbReference>
<feature type="compositionally biased region" description="Low complexity" evidence="10">
    <location>
        <begin position="203"/>
        <end position="237"/>
    </location>
</feature>
<evidence type="ECO:0000313" key="13">
    <source>
        <dbReference type="EMBL" id="MDM4015185.1"/>
    </source>
</evidence>
<keyword evidence="4 9" id="KW-0808">Transferase</keyword>
<feature type="region of interest" description="Disordered" evidence="10">
    <location>
        <begin position="80"/>
        <end position="163"/>
    </location>
</feature>
<name>A0ABT7PFB3_9BACT</name>
<evidence type="ECO:0000256" key="6">
    <source>
        <dbReference type="ARBA" id="ARBA00023315"/>
    </source>
</evidence>
<dbReference type="RefSeq" id="WP_289162676.1">
    <property type="nucleotide sequence ID" value="NZ_JASZZN010000004.1"/>
</dbReference>
<organism evidence="13 14">
    <name type="scientific">Roseiconus lacunae</name>
    <dbReference type="NCBI Taxonomy" id="2605694"/>
    <lineage>
        <taxon>Bacteria</taxon>
        <taxon>Pseudomonadati</taxon>
        <taxon>Planctomycetota</taxon>
        <taxon>Planctomycetia</taxon>
        <taxon>Pirellulales</taxon>
        <taxon>Pirellulaceae</taxon>
        <taxon>Roseiconus</taxon>
    </lineage>
</organism>
<dbReference type="PROSITE" id="PS51826">
    <property type="entry name" value="PSBD"/>
    <property type="match status" value="1"/>
</dbReference>
<dbReference type="PROSITE" id="PS00189">
    <property type="entry name" value="LIPOYL"/>
    <property type="match status" value="1"/>
</dbReference>
<evidence type="ECO:0000256" key="10">
    <source>
        <dbReference type="SAM" id="MobiDB-lite"/>
    </source>
</evidence>
<feature type="domain" description="Lipoyl-binding" evidence="11">
    <location>
        <begin position="2"/>
        <end position="77"/>
    </location>
</feature>
<dbReference type="InterPro" id="IPR050743">
    <property type="entry name" value="2-oxoacid_DH_E2_comp"/>
</dbReference>
<evidence type="ECO:0000256" key="3">
    <source>
        <dbReference type="ARBA" id="ARBA00011484"/>
    </source>
</evidence>
<protein>
    <recommendedName>
        <fullName evidence="9">Dihydrolipoamide acetyltransferase component of pyruvate dehydrogenase complex</fullName>
        <ecNumber evidence="9">2.3.1.-</ecNumber>
    </recommendedName>
</protein>
<evidence type="ECO:0000256" key="9">
    <source>
        <dbReference type="RuleBase" id="RU003423"/>
    </source>
</evidence>
<dbReference type="EMBL" id="JASZZN010000004">
    <property type="protein sequence ID" value="MDM4015185.1"/>
    <property type="molecule type" value="Genomic_DNA"/>
</dbReference>
<evidence type="ECO:0000313" key="14">
    <source>
        <dbReference type="Proteomes" id="UP001239462"/>
    </source>
</evidence>
<dbReference type="InterPro" id="IPR004167">
    <property type="entry name" value="PSBD"/>
</dbReference>
<dbReference type="PANTHER" id="PTHR43178:SF2">
    <property type="entry name" value="DIHYDROLIPOYLLYSINE-RESIDUE ACETYLTRANSFERASE COMPONENT OF PYRUVATE DEHYDROGENASE COMPLEX"/>
    <property type="match status" value="1"/>
</dbReference>
<comment type="similarity">
    <text evidence="2 9">Belongs to the 2-oxoacid dehydrogenase family.</text>
</comment>